<proteinExistence type="predicted"/>
<gene>
    <name evidence="1" type="ORF">NQ317_012432</name>
</gene>
<dbReference type="PANTHER" id="PTHR46467">
    <property type="entry name" value="TETHER CONTAINING UBX DOMAIN FOR GLUT4"/>
    <property type="match status" value="1"/>
</dbReference>
<reference evidence="1" key="1">
    <citation type="journal article" date="2023" name="Insect Mol. Biol.">
        <title>Genome sequencing provides insights into the evolution of gene families encoding plant cell wall-degrading enzymes in longhorned beetles.</title>
        <authorList>
            <person name="Shin N.R."/>
            <person name="Okamura Y."/>
            <person name="Kirsch R."/>
            <person name="Pauchet Y."/>
        </authorList>
    </citation>
    <scope>NUCLEOTIDE SEQUENCE</scope>
    <source>
        <strain evidence="1">MMC_N1</strain>
    </source>
</reference>
<keyword evidence="2" id="KW-1185">Reference proteome</keyword>
<organism evidence="1 2">
    <name type="scientific">Molorchus minor</name>
    <dbReference type="NCBI Taxonomy" id="1323400"/>
    <lineage>
        <taxon>Eukaryota</taxon>
        <taxon>Metazoa</taxon>
        <taxon>Ecdysozoa</taxon>
        <taxon>Arthropoda</taxon>
        <taxon>Hexapoda</taxon>
        <taxon>Insecta</taxon>
        <taxon>Pterygota</taxon>
        <taxon>Neoptera</taxon>
        <taxon>Endopterygota</taxon>
        <taxon>Coleoptera</taxon>
        <taxon>Polyphaga</taxon>
        <taxon>Cucujiformia</taxon>
        <taxon>Chrysomeloidea</taxon>
        <taxon>Cerambycidae</taxon>
        <taxon>Lamiinae</taxon>
        <taxon>Monochamini</taxon>
        <taxon>Molorchus</taxon>
    </lineage>
</organism>
<evidence type="ECO:0000313" key="2">
    <source>
        <dbReference type="Proteomes" id="UP001162164"/>
    </source>
</evidence>
<name>A0ABQ9JWU8_9CUCU</name>
<dbReference type="EMBL" id="JAPWTJ010000126">
    <property type="protein sequence ID" value="KAJ8982394.1"/>
    <property type="molecule type" value="Genomic_DNA"/>
</dbReference>
<protein>
    <submittedName>
        <fullName evidence="1">Uncharacterized protein</fullName>
    </submittedName>
</protein>
<evidence type="ECO:0000313" key="1">
    <source>
        <dbReference type="EMBL" id="KAJ8982394.1"/>
    </source>
</evidence>
<comment type="caution">
    <text evidence="1">The sequence shown here is derived from an EMBL/GenBank/DDBJ whole genome shotgun (WGS) entry which is preliminary data.</text>
</comment>
<accession>A0ABQ9JWU8</accession>
<dbReference type="PANTHER" id="PTHR46467:SF1">
    <property type="entry name" value="TETHER CONTAINING UBX DOMAIN FOR GLUT4"/>
    <property type="match status" value="1"/>
</dbReference>
<sequence>MEIDCLGKCEERCSNLQENIEDEFVFLGARNAMLFSLESAQAVPSEDLPDDFFELTINDARQILRDVKRQRHYMDNTPLMTSTLRNLRNPRNNSTPPKNILEEDKRLIELGFVPGAMVYFGTKFPSNGKSFLEKRPTEQVYK</sequence>
<dbReference type="Proteomes" id="UP001162164">
    <property type="component" value="Unassembled WGS sequence"/>
</dbReference>